<evidence type="ECO:0000256" key="3">
    <source>
        <dbReference type="ARBA" id="ARBA00012929"/>
    </source>
</evidence>
<comment type="catalytic activity">
    <reaction evidence="5 6">
        <text>dTDP-beta-L-rhamnose + NADP(+) = dTDP-4-dehydro-beta-L-rhamnose + NADPH + H(+)</text>
        <dbReference type="Rhea" id="RHEA:21796"/>
        <dbReference type="ChEBI" id="CHEBI:15378"/>
        <dbReference type="ChEBI" id="CHEBI:57510"/>
        <dbReference type="ChEBI" id="CHEBI:57783"/>
        <dbReference type="ChEBI" id="CHEBI:58349"/>
        <dbReference type="ChEBI" id="CHEBI:62830"/>
        <dbReference type="EC" id="1.1.1.133"/>
    </reaction>
</comment>
<evidence type="ECO:0000256" key="5">
    <source>
        <dbReference type="ARBA" id="ARBA00048200"/>
    </source>
</evidence>
<comment type="function">
    <text evidence="6">Catalyzes the reduction of dTDP-6-deoxy-L-lyxo-4-hexulose to yield dTDP-L-rhamnose.</text>
</comment>
<dbReference type="EC" id="1.1.1.133" evidence="3 6"/>
<dbReference type="CDD" id="cd05254">
    <property type="entry name" value="dTDP_HR_like_SDR_e"/>
    <property type="match status" value="1"/>
</dbReference>
<reference evidence="8 9" key="1">
    <citation type="journal article" date="2013" name="Stand. Genomic Sci.">
        <title>Genome sequence of the reddish-pigmented Rubellimicrobium thermophilum type strain (DSM 16684(T)), a member of the Roseobacter clade.</title>
        <authorList>
            <person name="Fiebig A."/>
            <person name="Riedel T."/>
            <person name="Gronow S."/>
            <person name="Petersen J."/>
            <person name="Klenk H.P."/>
            <person name="Goker M."/>
        </authorList>
    </citation>
    <scope>NUCLEOTIDE SEQUENCE [LARGE SCALE GENOMIC DNA]</scope>
    <source>
        <strain evidence="8 9">DSM 16684</strain>
    </source>
</reference>
<sequence>MAQALRRRAPAGVQLTALGREEADLMNPAACARLVERSDTDAVILAAAWTAVDRAETEPDAARIVNGEAPAAIARAAAARGLPLVHLSTDYVFPGTGGGPWRPQDPVAPLNAYGRSKRLGEEGVLAAGGRAVILRTSWVFSAQGTNFVKTMLRLGRERESLRVVADQQGGPTPADAIAEACLEIAAALREGADGGIHHLSGAPDTTWAGFAEAIMAEAGLRTRIEPIATADYPTPARRPLDSRLDCTSLAEAFGIRRPDWRAALREVLAELR</sequence>
<dbReference type="GO" id="GO:0019305">
    <property type="term" value="P:dTDP-rhamnose biosynthetic process"/>
    <property type="evidence" value="ECO:0007669"/>
    <property type="project" value="UniProtKB-UniPathway"/>
</dbReference>
<dbReference type="AlphaFoldDB" id="S9S8Y0"/>
<gene>
    <name evidence="8" type="ORF">ruthe_03185</name>
</gene>
<dbReference type="GO" id="GO:0008831">
    <property type="term" value="F:dTDP-4-dehydrorhamnose reductase activity"/>
    <property type="evidence" value="ECO:0007669"/>
    <property type="project" value="UniProtKB-EC"/>
</dbReference>
<evidence type="ECO:0000259" key="7">
    <source>
        <dbReference type="Pfam" id="PF04321"/>
    </source>
</evidence>
<comment type="caution">
    <text evidence="8">The sequence shown here is derived from an EMBL/GenBank/DDBJ whole genome shotgun (WGS) entry which is preliminary data.</text>
</comment>
<dbReference type="Proteomes" id="UP000015346">
    <property type="component" value="Unassembled WGS sequence"/>
</dbReference>
<dbReference type="Pfam" id="PF04321">
    <property type="entry name" value="RmlD_sub_bind"/>
    <property type="match status" value="1"/>
</dbReference>
<comment type="similarity">
    <text evidence="2 6">Belongs to the dTDP-4-dehydrorhamnose reductase family.</text>
</comment>
<evidence type="ECO:0000256" key="1">
    <source>
        <dbReference type="ARBA" id="ARBA00004781"/>
    </source>
</evidence>
<dbReference type="PANTHER" id="PTHR10491:SF4">
    <property type="entry name" value="METHIONINE ADENOSYLTRANSFERASE 2 SUBUNIT BETA"/>
    <property type="match status" value="1"/>
</dbReference>
<dbReference type="STRING" id="1123069.ruthe_03185"/>
<dbReference type="NCBIfam" id="TIGR01214">
    <property type="entry name" value="rmlD"/>
    <property type="match status" value="1"/>
</dbReference>
<keyword evidence="6 8" id="KW-0560">Oxidoreductase</keyword>
<evidence type="ECO:0000256" key="6">
    <source>
        <dbReference type="RuleBase" id="RU364082"/>
    </source>
</evidence>
<keyword evidence="6" id="KW-0521">NADP</keyword>
<dbReference type="RefSeq" id="WP_021099239.1">
    <property type="nucleotide sequence ID" value="NZ_KE557325.1"/>
</dbReference>
<evidence type="ECO:0000256" key="4">
    <source>
        <dbReference type="ARBA" id="ARBA00017099"/>
    </source>
</evidence>
<dbReference type="InterPro" id="IPR029903">
    <property type="entry name" value="RmlD-like-bd"/>
</dbReference>
<dbReference type="PATRIC" id="fig|1123069.3.peg.3154"/>
<dbReference type="InterPro" id="IPR005913">
    <property type="entry name" value="dTDP_dehydrorham_reduct"/>
</dbReference>
<evidence type="ECO:0000256" key="2">
    <source>
        <dbReference type="ARBA" id="ARBA00010944"/>
    </source>
</evidence>
<feature type="domain" description="RmlD-like substrate binding" evidence="7">
    <location>
        <begin position="5"/>
        <end position="271"/>
    </location>
</feature>
<name>S9S8Y0_9RHOB</name>
<dbReference type="HOGENOM" id="CLU_045518_1_0_5"/>
<accession>S9S8Y0</accession>
<evidence type="ECO:0000313" key="9">
    <source>
        <dbReference type="Proteomes" id="UP000015346"/>
    </source>
</evidence>
<dbReference type="OrthoDB" id="9803892at2"/>
<protein>
    <recommendedName>
        <fullName evidence="4 6">dTDP-4-dehydrorhamnose reductase</fullName>
        <ecNumber evidence="3 6">1.1.1.133</ecNumber>
    </recommendedName>
</protein>
<comment type="cofactor">
    <cofactor evidence="6">
        <name>Mg(2+)</name>
        <dbReference type="ChEBI" id="CHEBI:18420"/>
    </cofactor>
    <text evidence="6">Binds 1 Mg(2+) ion per monomer.</text>
</comment>
<dbReference type="SUPFAM" id="SSF51735">
    <property type="entry name" value="NAD(P)-binding Rossmann-fold domains"/>
    <property type="match status" value="1"/>
</dbReference>
<proteinExistence type="inferred from homology"/>
<comment type="pathway">
    <text evidence="1 6">Carbohydrate biosynthesis; dTDP-L-rhamnose biosynthesis.</text>
</comment>
<dbReference type="Gene3D" id="3.40.50.720">
    <property type="entry name" value="NAD(P)-binding Rossmann-like Domain"/>
    <property type="match status" value="1"/>
</dbReference>
<dbReference type="UniPathway" id="UPA00124"/>
<dbReference type="EMBL" id="AOLV01000039">
    <property type="protein sequence ID" value="EPX82724.1"/>
    <property type="molecule type" value="Genomic_DNA"/>
</dbReference>
<evidence type="ECO:0000313" key="8">
    <source>
        <dbReference type="EMBL" id="EPX82724.1"/>
    </source>
</evidence>
<dbReference type="PANTHER" id="PTHR10491">
    <property type="entry name" value="DTDP-4-DEHYDRORHAMNOSE REDUCTASE"/>
    <property type="match status" value="1"/>
</dbReference>
<keyword evidence="9" id="KW-1185">Reference proteome</keyword>
<organism evidence="8 9">
    <name type="scientific">Rubellimicrobium thermophilum DSM 16684</name>
    <dbReference type="NCBI Taxonomy" id="1123069"/>
    <lineage>
        <taxon>Bacteria</taxon>
        <taxon>Pseudomonadati</taxon>
        <taxon>Pseudomonadota</taxon>
        <taxon>Alphaproteobacteria</taxon>
        <taxon>Rhodobacterales</taxon>
        <taxon>Roseobacteraceae</taxon>
        <taxon>Rubellimicrobium</taxon>
    </lineage>
</organism>
<dbReference type="InterPro" id="IPR036291">
    <property type="entry name" value="NAD(P)-bd_dom_sf"/>
</dbReference>
<dbReference type="Gene3D" id="3.90.25.10">
    <property type="entry name" value="UDP-galactose 4-epimerase, domain 1"/>
    <property type="match status" value="1"/>
</dbReference>